<keyword evidence="2" id="KW-1185">Reference proteome</keyword>
<dbReference type="Proteomes" id="UP001055072">
    <property type="component" value="Unassembled WGS sequence"/>
</dbReference>
<comment type="caution">
    <text evidence="1">The sequence shown here is derived from an EMBL/GenBank/DDBJ whole genome shotgun (WGS) entry which is preliminary data.</text>
</comment>
<evidence type="ECO:0000313" key="2">
    <source>
        <dbReference type="Proteomes" id="UP001055072"/>
    </source>
</evidence>
<organism evidence="1 2">
    <name type="scientific">Irpex rosettiformis</name>
    <dbReference type="NCBI Taxonomy" id="378272"/>
    <lineage>
        <taxon>Eukaryota</taxon>
        <taxon>Fungi</taxon>
        <taxon>Dikarya</taxon>
        <taxon>Basidiomycota</taxon>
        <taxon>Agaricomycotina</taxon>
        <taxon>Agaricomycetes</taxon>
        <taxon>Polyporales</taxon>
        <taxon>Irpicaceae</taxon>
        <taxon>Irpex</taxon>
    </lineage>
</organism>
<evidence type="ECO:0000313" key="1">
    <source>
        <dbReference type="EMBL" id="KAI0092417.1"/>
    </source>
</evidence>
<reference evidence="1" key="1">
    <citation type="journal article" date="2021" name="Environ. Microbiol.">
        <title>Gene family expansions and transcriptome signatures uncover fungal adaptations to wood decay.</title>
        <authorList>
            <person name="Hage H."/>
            <person name="Miyauchi S."/>
            <person name="Viragh M."/>
            <person name="Drula E."/>
            <person name="Min B."/>
            <person name="Chaduli D."/>
            <person name="Navarro D."/>
            <person name="Favel A."/>
            <person name="Norest M."/>
            <person name="Lesage-Meessen L."/>
            <person name="Balint B."/>
            <person name="Merenyi Z."/>
            <person name="de Eugenio L."/>
            <person name="Morin E."/>
            <person name="Martinez A.T."/>
            <person name="Baldrian P."/>
            <person name="Stursova M."/>
            <person name="Martinez M.J."/>
            <person name="Novotny C."/>
            <person name="Magnuson J.K."/>
            <person name="Spatafora J.W."/>
            <person name="Maurice S."/>
            <person name="Pangilinan J."/>
            <person name="Andreopoulos W."/>
            <person name="LaButti K."/>
            <person name="Hundley H."/>
            <person name="Na H."/>
            <person name="Kuo A."/>
            <person name="Barry K."/>
            <person name="Lipzen A."/>
            <person name="Henrissat B."/>
            <person name="Riley R."/>
            <person name="Ahrendt S."/>
            <person name="Nagy L.G."/>
            <person name="Grigoriev I.V."/>
            <person name="Martin F."/>
            <person name="Rosso M.N."/>
        </authorList>
    </citation>
    <scope>NUCLEOTIDE SEQUENCE</scope>
    <source>
        <strain evidence="1">CBS 384.51</strain>
    </source>
</reference>
<proteinExistence type="predicted"/>
<accession>A0ACB8UDJ4</accession>
<name>A0ACB8UDJ4_9APHY</name>
<dbReference type="EMBL" id="MU274903">
    <property type="protein sequence ID" value="KAI0092417.1"/>
    <property type="molecule type" value="Genomic_DNA"/>
</dbReference>
<sequence>MPDTFTTLDTTKYGPFPPSHIHSIAARWKTNLLSASLSQPLDRINVLGDGSNGHTGCVNALSWARDGEFLLSGGDDTTVRLWRIDSSNVGREYPFVCDAVIRTGHRGNIFNAQLLPHSARIATVARDGDVRISDIGDCMQQPVSGQETVYTARDTNLRILRCHKDSVKRIVTEDSPDLFLTVSEDGTVRQHDLRVNHSCRDHAECPEPLVEMDHELATIGLSPLTPYQFVVAGDSAHGYLFDRRQSKKHLKAAWGMSPDDDCTTTCVRRFGRASRPSGLGSRFPHITGARVAQTNGHEVLLSYSSDAIYLYSALDDPQDISMAKPQGTVLPSNPKNNKTRDQRSVNISGSSIPNALMEHDIERLMEEEQGNEAENLEEIRESLETDSRMPDPDEEDEDNQENDDDHDDSMYSHVPVVYPRARYAGACNIQTVKDVNFLGPQDEYIVSGSDDGYWFMWDKQSQRLHDILEGDSSVVNVIEGHPHLPLVAVSGIDTTVKLFAPAHGERRFSRIQNATSILQRNNEEASSHARLPEFMSLPLLALRLAEGNTGSSRCEHQ</sequence>
<protein>
    <submittedName>
        <fullName evidence="1">WD40 repeat-like protein</fullName>
    </submittedName>
</protein>
<gene>
    <name evidence="1" type="ORF">BDY19DRAFT_924243</name>
</gene>